<keyword evidence="5 13" id="KW-0808">Transferase</keyword>
<dbReference type="RefSeq" id="WP_092091469.1">
    <property type="nucleotide sequence ID" value="NZ_FOQE01000006.1"/>
</dbReference>
<accession>A0A1I3BDZ7</accession>
<dbReference type="Gene3D" id="3.30.565.10">
    <property type="entry name" value="Histidine kinase-like ATPase, C-terminal domain"/>
    <property type="match status" value="1"/>
</dbReference>
<evidence type="ECO:0000256" key="3">
    <source>
        <dbReference type="ARBA" id="ARBA00022475"/>
    </source>
</evidence>
<keyword evidence="12 13" id="KW-0472">Membrane</keyword>
<evidence type="ECO:0000256" key="2">
    <source>
        <dbReference type="ARBA" id="ARBA00004651"/>
    </source>
</evidence>
<keyword evidence="9 13" id="KW-0067">ATP-binding</keyword>
<dbReference type="Gene3D" id="1.20.5.1930">
    <property type="match status" value="1"/>
</dbReference>
<evidence type="ECO:0000256" key="11">
    <source>
        <dbReference type="ARBA" id="ARBA00023012"/>
    </source>
</evidence>
<dbReference type="InterPro" id="IPR017202">
    <property type="entry name" value="LiaS/VraS"/>
</dbReference>
<dbReference type="GO" id="GO:0005886">
    <property type="term" value="C:plasma membrane"/>
    <property type="evidence" value="ECO:0007669"/>
    <property type="project" value="UniProtKB-SubCell"/>
</dbReference>
<keyword evidence="6 15" id="KW-0812">Transmembrane</keyword>
<evidence type="ECO:0000256" key="8">
    <source>
        <dbReference type="ARBA" id="ARBA00022777"/>
    </source>
</evidence>
<dbReference type="OrthoDB" id="9795828at2"/>
<dbReference type="PANTHER" id="PTHR24421">
    <property type="entry name" value="NITRATE/NITRITE SENSOR PROTEIN NARX-RELATED"/>
    <property type="match status" value="1"/>
</dbReference>
<reference evidence="17 18" key="1">
    <citation type="submission" date="2016-10" db="EMBL/GenBank/DDBJ databases">
        <authorList>
            <person name="de Groot N.N."/>
        </authorList>
    </citation>
    <scope>NUCLEOTIDE SEQUENCE [LARGE SCALE GENOMIC DNA]</scope>
    <source>
        <strain evidence="17 18">DSM 27630</strain>
    </source>
</reference>
<feature type="coiled-coil region" evidence="14">
    <location>
        <begin position="112"/>
        <end position="139"/>
    </location>
</feature>
<evidence type="ECO:0000256" key="10">
    <source>
        <dbReference type="ARBA" id="ARBA00022989"/>
    </source>
</evidence>
<evidence type="ECO:0000256" key="13">
    <source>
        <dbReference type="PIRNR" id="PIRNR037431"/>
    </source>
</evidence>
<organism evidence="17 18">
    <name type="scientific">Pisciglobus halotolerans</name>
    <dbReference type="NCBI Taxonomy" id="745365"/>
    <lineage>
        <taxon>Bacteria</taxon>
        <taxon>Bacillati</taxon>
        <taxon>Bacillota</taxon>
        <taxon>Bacilli</taxon>
        <taxon>Lactobacillales</taxon>
        <taxon>Carnobacteriaceae</taxon>
    </lineage>
</organism>
<keyword evidence="11 13" id="KW-0902">Two-component regulatory system</keyword>
<protein>
    <recommendedName>
        <fullName evidence="13">Sensor histidine kinase</fullName>
        <ecNumber evidence="13">2.7.13.3</ecNumber>
    </recommendedName>
</protein>
<dbReference type="PROSITE" id="PS50109">
    <property type="entry name" value="HIS_KIN"/>
    <property type="match status" value="1"/>
</dbReference>
<dbReference type="GO" id="GO:0046983">
    <property type="term" value="F:protein dimerization activity"/>
    <property type="evidence" value="ECO:0007669"/>
    <property type="project" value="InterPro"/>
</dbReference>
<dbReference type="InterPro" id="IPR005467">
    <property type="entry name" value="His_kinase_dom"/>
</dbReference>
<evidence type="ECO:0000256" key="7">
    <source>
        <dbReference type="ARBA" id="ARBA00022741"/>
    </source>
</evidence>
<keyword evidence="4" id="KW-0597">Phosphoprotein</keyword>
<comment type="catalytic activity">
    <reaction evidence="1 13">
        <text>ATP + protein L-histidine = ADP + protein N-phospho-L-histidine.</text>
        <dbReference type="EC" id="2.7.13.3"/>
    </reaction>
</comment>
<dbReference type="GO" id="GO:0000155">
    <property type="term" value="F:phosphorelay sensor kinase activity"/>
    <property type="evidence" value="ECO:0007669"/>
    <property type="project" value="UniProtKB-UniRule"/>
</dbReference>
<dbReference type="SMART" id="SM00387">
    <property type="entry name" value="HATPase_c"/>
    <property type="match status" value="1"/>
</dbReference>
<dbReference type="InterPro" id="IPR003594">
    <property type="entry name" value="HATPase_dom"/>
</dbReference>
<dbReference type="Proteomes" id="UP000198668">
    <property type="component" value="Unassembled WGS sequence"/>
</dbReference>
<dbReference type="InterPro" id="IPR011712">
    <property type="entry name" value="Sig_transdc_His_kin_sub3_dim/P"/>
</dbReference>
<evidence type="ECO:0000256" key="4">
    <source>
        <dbReference type="ARBA" id="ARBA00022553"/>
    </source>
</evidence>
<dbReference type="EC" id="2.7.13.3" evidence="13"/>
<dbReference type="SUPFAM" id="SSF55874">
    <property type="entry name" value="ATPase domain of HSP90 chaperone/DNA topoisomerase II/histidine kinase"/>
    <property type="match status" value="1"/>
</dbReference>
<dbReference type="Pfam" id="PF07730">
    <property type="entry name" value="HisKA_3"/>
    <property type="match status" value="1"/>
</dbReference>
<evidence type="ECO:0000256" key="1">
    <source>
        <dbReference type="ARBA" id="ARBA00000085"/>
    </source>
</evidence>
<dbReference type="GO" id="GO:0005524">
    <property type="term" value="F:ATP binding"/>
    <property type="evidence" value="ECO:0007669"/>
    <property type="project" value="UniProtKB-UniRule"/>
</dbReference>
<dbReference type="Pfam" id="PF02518">
    <property type="entry name" value="HATPase_c"/>
    <property type="match status" value="1"/>
</dbReference>
<evidence type="ECO:0000256" key="14">
    <source>
        <dbReference type="SAM" id="Coils"/>
    </source>
</evidence>
<dbReference type="PIRSF" id="PIRSF037431">
    <property type="entry name" value="STHK_LiaS"/>
    <property type="match status" value="1"/>
</dbReference>
<name>A0A1I3BDZ7_9LACT</name>
<dbReference type="InterPro" id="IPR050482">
    <property type="entry name" value="Sensor_HK_TwoCompSys"/>
</dbReference>
<keyword evidence="3 13" id="KW-1003">Cell membrane</keyword>
<evidence type="ECO:0000256" key="5">
    <source>
        <dbReference type="ARBA" id="ARBA00022679"/>
    </source>
</evidence>
<feature type="transmembrane region" description="Helical" evidence="15">
    <location>
        <begin position="7"/>
        <end position="30"/>
    </location>
</feature>
<dbReference type="CDD" id="cd16917">
    <property type="entry name" value="HATPase_UhpB-NarQ-NarX-like"/>
    <property type="match status" value="1"/>
</dbReference>
<dbReference type="AlphaFoldDB" id="A0A1I3BDZ7"/>
<evidence type="ECO:0000256" key="6">
    <source>
        <dbReference type="ARBA" id="ARBA00022692"/>
    </source>
</evidence>
<dbReference type="EMBL" id="FOQE01000006">
    <property type="protein sequence ID" value="SFH60535.1"/>
    <property type="molecule type" value="Genomic_DNA"/>
</dbReference>
<keyword evidence="14" id="KW-0175">Coiled coil</keyword>
<evidence type="ECO:0000256" key="12">
    <source>
        <dbReference type="ARBA" id="ARBA00023136"/>
    </source>
</evidence>
<evidence type="ECO:0000313" key="18">
    <source>
        <dbReference type="Proteomes" id="UP000198668"/>
    </source>
</evidence>
<evidence type="ECO:0000259" key="16">
    <source>
        <dbReference type="PROSITE" id="PS50109"/>
    </source>
</evidence>
<keyword evidence="10 15" id="KW-1133">Transmembrane helix</keyword>
<sequence length="362" mass="41664">MGRKLKTYFFPTFLFIFILLLFITISFSYASNDHEWYLTVFTHRFLYIPFVFYELAIAAILSGILIFFSYFRSRRQAEKIQQALEDLAKGNYYAGESISRIPLEDFKETVVIQNISRDVVTIQQKLIQLSKEVQEYSSQPLMVDQLTKEEILEKERHRLARELHDSVSQQLFAAMMMLSALSEQMKDGDPVIKSQLERVEMIINESQSEMRALLLHLRPVKLEGKSLKDGIVQLLKELRTKIQMKLTWSIEDVSLPKGIEDHLFRIIQELLSNTLRHSKAKELEVYLDQIDQTISLRVLDDGVGFDPNIKKAGSYGLENIRERVSGMGGTCKIISFKNKGTSIEIKIPLVKGSETNDKGVIS</sequence>
<evidence type="ECO:0000313" key="17">
    <source>
        <dbReference type="EMBL" id="SFH60535.1"/>
    </source>
</evidence>
<feature type="domain" description="Histidine kinase" evidence="16">
    <location>
        <begin position="158"/>
        <end position="351"/>
    </location>
</feature>
<keyword evidence="7 13" id="KW-0547">Nucleotide-binding</keyword>
<comment type="subcellular location">
    <subcellularLocation>
        <location evidence="2 13">Cell membrane</location>
        <topology evidence="2 13">Multi-pass membrane protein</topology>
    </subcellularLocation>
</comment>
<evidence type="ECO:0000256" key="15">
    <source>
        <dbReference type="SAM" id="Phobius"/>
    </source>
</evidence>
<dbReference type="PANTHER" id="PTHR24421:SF37">
    <property type="entry name" value="SENSOR HISTIDINE KINASE NARS"/>
    <property type="match status" value="1"/>
</dbReference>
<keyword evidence="18" id="KW-1185">Reference proteome</keyword>
<proteinExistence type="predicted"/>
<feature type="transmembrane region" description="Helical" evidence="15">
    <location>
        <begin position="50"/>
        <end position="71"/>
    </location>
</feature>
<keyword evidence="8 13" id="KW-0418">Kinase</keyword>
<evidence type="ECO:0000256" key="9">
    <source>
        <dbReference type="ARBA" id="ARBA00022840"/>
    </source>
</evidence>
<gene>
    <name evidence="17" type="ORF">SAMN04489868_10612</name>
</gene>
<dbReference type="InterPro" id="IPR036890">
    <property type="entry name" value="HATPase_C_sf"/>
</dbReference>